<dbReference type="EMBL" id="CAJNJA010031382">
    <property type="protein sequence ID" value="CAE7656612.1"/>
    <property type="molecule type" value="Genomic_DNA"/>
</dbReference>
<gene>
    <name evidence="1" type="ORF">SNEC2469_LOCUS18589</name>
</gene>
<protein>
    <submittedName>
        <fullName evidence="1">Uncharacterized protein</fullName>
    </submittedName>
</protein>
<organism evidence="1 2">
    <name type="scientific">Symbiodinium necroappetens</name>
    <dbReference type="NCBI Taxonomy" id="1628268"/>
    <lineage>
        <taxon>Eukaryota</taxon>
        <taxon>Sar</taxon>
        <taxon>Alveolata</taxon>
        <taxon>Dinophyceae</taxon>
        <taxon>Suessiales</taxon>
        <taxon>Symbiodiniaceae</taxon>
        <taxon>Symbiodinium</taxon>
    </lineage>
</organism>
<dbReference type="Proteomes" id="UP000601435">
    <property type="component" value="Unassembled WGS sequence"/>
</dbReference>
<sequence>MQRKLRTMTTVDKLMEIIREDLDGLTVSIDGQKRHVRFFGMKGDLKWLAQVFKLPWPYIRMEIVLIAEN</sequence>
<accession>A0A812W6K0</accession>
<evidence type="ECO:0000313" key="2">
    <source>
        <dbReference type="Proteomes" id="UP000601435"/>
    </source>
</evidence>
<reference evidence="1" key="1">
    <citation type="submission" date="2021-02" db="EMBL/GenBank/DDBJ databases">
        <authorList>
            <person name="Dougan E. K."/>
            <person name="Rhodes N."/>
            <person name="Thang M."/>
            <person name="Chan C."/>
        </authorList>
    </citation>
    <scope>NUCLEOTIDE SEQUENCE</scope>
</reference>
<keyword evidence="2" id="KW-1185">Reference proteome</keyword>
<proteinExistence type="predicted"/>
<name>A0A812W6K0_9DINO</name>
<dbReference type="AlphaFoldDB" id="A0A812W6K0"/>
<comment type="caution">
    <text evidence="1">The sequence shown here is derived from an EMBL/GenBank/DDBJ whole genome shotgun (WGS) entry which is preliminary data.</text>
</comment>
<evidence type="ECO:0000313" key="1">
    <source>
        <dbReference type="EMBL" id="CAE7656612.1"/>
    </source>
</evidence>